<evidence type="ECO:0000256" key="4">
    <source>
        <dbReference type="ARBA" id="ARBA00030169"/>
    </source>
</evidence>
<evidence type="ECO:0000313" key="6">
    <source>
        <dbReference type="EMBL" id="CCJ55558.1"/>
    </source>
</evidence>
<feature type="binding site" evidence="5">
    <location>
        <begin position="38"/>
        <end position="41"/>
    </location>
    <ligand>
        <name>substrate</name>
    </ligand>
</feature>
<dbReference type="PANTHER" id="PTHR33254:SF4">
    <property type="entry name" value="4-HYDROXY-4-METHYL-2-OXOGLUTARATE ALDOLASE 3-RELATED"/>
    <property type="match status" value="1"/>
</dbReference>
<dbReference type="Gene3D" id="3.50.30.40">
    <property type="entry name" value="Ribonuclease E inhibitor RraA/RraA-like"/>
    <property type="match status" value="1"/>
</dbReference>
<evidence type="ECO:0000313" key="7">
    <source>
        <dbReference type="Proteomes" id="UP000007564"/>
    </source>
</evidence>
<protein>
    <recommendedName>
        <fullName evidence="2">Putative 4-hydroxy-4-methyl-2-oxoglutarate aldolase</fullName>
    </recommendedName>
    <alternativeName>
        <fullName evidence="3">Regulator of ribonuclease activity homolog</fullName>
    </alternativeName>
    <alternativeName>
        <fullName evidence="4">RraA-like protein</fullName>
    </alternativeName>
</protein>
<sequence length="165" mass="17955">MTPYPLGGDAAKMQACHGISEGEISVWSGDGDGICYFGELIALGMKERGCVGALVDGGIRDVRWIGEHGFPVYARYRTPVQSIGRWKVTDSQVPVYLRGATSTYVQVRPGDFILADEDGAIVIPMEVVEQVLAEAEKLTDTERQIRIDLAKGLTLAQALEQYGHV</sequence>
<feature type="binding site" evidence="5">
    <location>
        <position position="60"/>
    </location>
    <ligand>
        <name>substrate</name>
    </ligand>
</feature>
<evidence type="ECO:0000256" key="3">
    <source>
        <dbReference type="ARBA" id="ARBA00029596"/>
    </source>
</evidence>
<keyword evidence="5" id="KW-0460">Magnesium</keyword>
<keyword evidence="5" id="KW-0479">Metal-binding</keyword>
<evidence type="ECO:0000256" key="5">
    <source>
        <dbReference type="PIRSR" id="PIRSR605493-1"/>
    </source>
</evidence>
<dbReference type="Proteomes" id="UP000007564">
    <property type="component" value="Chromosome"/>
</dbReference>
<dbReference type="CDD" id="cd16841">
    <property type="entry name" value="RraA_family"/>
    <property type="match status" value="1"/>
</dbReference>
<comment type="cofactor">
    <cofactor evidence="5">
        <name>Mg(2+)</name>
        <dbReference type="ChEBI" id="CHEBI:18420"/>
    </cofactor>
</comment>
<name>A0A0C6PB40_BORBO</name>
<dbReference type="HOGENOM" id="CLU_1515488_0_0_4"/>
<dbReference type="GO" id="GO:0046872">
    <property type="term" value="F:metal ion binding"/>
    <property type="evidence" value="ECO:0007669"/>
    <property type="project" value="UniProtKB-KW"/>
</dbReference>
<dbReference type="AlphaFoldDB" id="A0A0C6PB40"/>
<evidence type="ECO:0000256" key="2">
    <source>
        <dbReference type="ARBA" id="ARBA00016549"/>
    </source>
</evidence>
<dbReference type="InterPro" id="IPR036704">
    <property type="entry name" value="RraA/RraA-like_sf"/>
</dbReference>
<comment type="cofactor">
    <cofactor evidence="1">
        <name>a divalent metal cation</name>
        <dbReference type="ChEBI" id="CHEBI:60240"/>
    </cofactor>
</comment>
<dbReference type="OrthoDB" id="8969658at2"/>
<dbReference type="Pfam" id="PF03737">
    <property type="entry name" value="RraA-like"/>
    <property type="match status" value="1"/>
</dbReference>
<dbReference type="SUPFAM" id="SSF89562">
    <property type="entry name" value="RraA-like"/>
    <property type="match status" value="1"/>
</dbReference>
<organism evidence="6 7">
    <name type="scientific">Bordetella bronchiseptica 253</name>
    <dbReference type="NCBI Taxonomy" id="568707"/>
    <lineage>
        <taxon>Bacteria</taxon>
        <taxon>Pseudomonadati</taxon>
        <taxon>Pseudomonadota</taxon>
        <taxon>Betaproteobacteria</taxon>
        <taxon>Burkholderiales</taxon>
        <taxon>Alcaligenaceae</taxon>
        <taxon>Bordetella</taxon>
    </lineage>
</organism>
<gene>
    <name evidence="6" type="ORF">BN112_3644</name>
</gene>
<evidence type="ECO:0000256" key="1">
    <source>
        <dbReference type="ARBA" id="ARBA00001968"/>
    </source>
</evidence>
<dbReference type="PANTHER" id="PTHR33254">
    <property type="entry name" value="4-HYDROXY-4-METHYL-2-OXOGLUTARATE ALDOLASE 3-RELATED"/>
    <property type="match status" value="1"/>
</dbReference>
<feature type="binding site" evidence="5">
    <location>
        <position position="61"/>
    </location>
    <ligand>
        <name>Mg(2+)</name>
        <dbReference type="ChEBI" id="CHEBI:18420"/>
    </ligand>
</feature>
<proteinExistence type="predicted"/>
<accession>A0A0C6PB40</accession>
<dbReference type="EMBL" id="HE965806">
    <property type="protein sequence ID" value="CCJ55558.1"/>
    <property type="molecule type" value="Genomic_DNA"/>
</dbReference>
<dbReference type="KEGG" id="bbh:BN112_3644"/>
<reference evidence="6 7" key="1">
    <citation type="journal article" date="2012" name="BMC Genomics">
        <title>Comparative genomics of the classical Bordetella subspecies: the evolution and exchange of virulence-associated diversity amongst closely related pathogens.</title>
        <authorList>
            <person name="Park J."/>
            <person name="Zhang Y."/>
            <person name="Buboltz A.M."/>
            <person name="Zhang X."/>
            <person name="Schuster S.C."/>
            <person name="Ahuja U."/>
            <person name="Liu M."/>
            <person name="Miller J.F."/>
            <person name="Sebaihia M."/>
            <person name="Bentley S.D."/>
            <person name="Parkhill J."/>
            <person name="Harvill E.T."/>
        </authorList>
    </citation>
    <scope>NUCLEOTIDE SEQUENCE [LARGE SCALE GENOMIC DNA]</scope>
    <source>
        <strain evidence="6 7">253</strain>
    </source>
</reference>
<dbReference type="InterPro" id="IPR005493">
    <property type="entry name" value="RraA/RraA-like"/>
</dbReference>